<dbReference type="PANTHER" id="PTHR43840:SF15">
    <property type="entry name" value="MITOCHONDRIAL METAL TRANSPORTER 1-RELATED"/>
    <property type="match status" value="1"/>
</dbReference>
<dbReference type="InterPro" id="IPR050291">
    <property type="entry name" value="CDF_Transporter"/>
</dbReference>
<organism evidence="9 10">
    <name type="scientific">Zasmidium cellare</name>
    <name type="common">Wine cellar mold</name>
    <name type="synonym">Racodium cellare</name>
    <dbReference type="NCBI Taxonomy" id="395010"/>
    <lineage>
        <taxon>Eukaryota</taxon>
        <taxon>Fungi</taxon>
        <taxon>Dikarya</taxon>
        <taxon>Ascomycota</taxon>
        <taxon>Pezizomycotina</taxon>
        <taxon>Dothideomycetes</taxon>
        <taxon>Dothideomycetidae</taxon>
        <taxon>Mycosphaerellales</taxon>
        <taxon>Mycosphaerellaceae</taxon>
        <taxon>Zasmidium</taxon>
    </lineage>
</organism>
<dbReference type="InterPro" id="IPR027469">
    <property type="entry name" value="Cation_efflux_TMD_sf"/>
</dbReference>
<keyword evidence="5 7" id="KW-0472">Membrane</keyword>
<dbReference type="SUPFAM" id="SSF161111">
    <property type="entry name" value="Cation efflux protein transmembrane domain-like"/>
    <property type="match status" value="1"/>
</dbReference>
<feature type="compositionally biased region" description="Basic and acidic residues" evidence="6">
    <location>
        <begin position="25"/>
        <end position="40"/>
    </location>
</feature>
<keyword evidence="3 7" id="KW-0812">Transmembrane</keyword>
<dbReference type="PANTHER" id="PTHR43840">
    <property type="entry name" value="MITOCHONDRIAL METAL TRANSPORTER 1-RELATED"/>
    <property type="match status" value="1"/>
</dbReference>
<reference evidence="9 10" key="1">
    <citation type="journal article" date="2023" name="G3 (Bethesda)">
        <title>A chromosome-level genome assembly of Zasmidium syzygii isolated from banana leaves.</title>
        <authorList>
            <person name="van Westerhoven A.C."/>
            <person name="Mehrabi R."/>
            <person name="Talebi R."/>
            <person name="Steentjes M.B.F."/>
            <person name="Corcolon B."/>
            <person name="Chong P.A."/>
            <person name="Kema G.H.J."/>
            <person name="Seidl M.F."/>
        </authorList>
    </citation>
    <scope>NUCLEOTIDE SEQUENCE [LARGE SCALE GENOMIC DNA]</scope>
    <source>
        <strain evidence="9 10">P124</strain>
    </source>
</reference>
<dbReference type="Pfam" id="PF01545">
    <property type="entry name" value="Cation_efflux"/>
    <property type="match status" value="1"/>
</dbReference>
<evidence type="ECO:0000313" key="10">
    <source>
        <dbReference type="Proteomes" id="UP001305779"/>
    </source>
</evidence>
<dbReference type="InterPro" id="IPR058533">
    <property type="entry name" value="Cation_efflux_TM"/>
</dbReference>
<evidence type="ECO:0000259" key="8">
    <source>
        <dbReference type="Pfam" id="PF01545"/>
    </source>
</evidence>
<evidence type="ECO:0000256" key="1">
    <source>
        <dbReference type="ARBA" id="ARBA00004141"/>
    </source>
</evidence>
<feature type="domain" description="Cation efflux protein transmembrane" evidence="8">
    <location>
        <begin position="55"/>
        <end position="263"/>
    </location>
</feature>
<dbReference type="EMBL" id="JAXOVC010000010">
    <property type="protein sequence ID" value="KAK4496705.1"/>
    <property type="molecule type" value="Genomic_DNA"/>
</dbReference>
<evidence type="ECO:0000256" key="4">
    <source>
        <dbReference type="ARBA" id="ARBA00022989"/>
    </source>
</evidence>
<feature type="transmembrane region" description="Helical" evidence="7">
    <location>
        <begin position="239"/>
        <end position="260"/>
    </location>
</feature>
<dbReference type="NCBIfam" id="TIGR01297">
    <property type="entry name" value="CDF"/>
    <property type="match status" value="1"/>
</dbReference>
<dbReference type="InterPro" id="IPR002524">
    <property type="entry name" value="Cation_efflux"/>
</dbReference>
<comment type="caution">
    <text evidence="9">The sequence shown here is derived from an EMBL/GenBank/DDBJ whole genome shotgun (WGS) entry which is preliminary data.</text>
</comment>
<keyword evidence="10" id="KW-1185">Reference proteome</keyword>
<gene>
    <name evidence="9" type="ORF">PRZ48_012688</name>
</gene>
<feature type="region of interest" description="Disordered" evidence="6">
    <location>
        <begin position="1"/>
        <end position="47"/>
    </location>
</feature>
<feature type="transmembrane region" description="Helical" evidence="7">
    <location>
        <begin position="114"/>
        <end position="138"/>
    </location>
</feature>
<evidence type="ECO:0000256" key="5">
    <source>
        <dbReference type="ARBA" id="ARBA00023136"/>
    </source>
</evidence>
<protein>
    <recommendedName>
        <fullName evidence="8">Cation efflux protein transmembrane domain-containing protein</fullName>
    </recommendedName>
</protein>
<evidence type="ECO:0000256" key="7">
    <source>
        <dbReference type="SAM" id="Phobius"/>
    </source>
</evidence>
<evidence type="ECO:0000256" key="3">
    <source>
        <dbReference type="ARBA" id="ARBA00022692"/>
    </source>
</evidence>
<name>A0ABR0E638_ZASCE</name>
<keyword evidence="2" id="KW-0813">Transport</keyword>
<evidence type="ECO:0000256" key="2">
    <source>
        <dbReference type="ARBA" id="ARBA00022448"/>
    </source>
</evidence>
<accession>A0ABR0E638</accession>
<evidence type="ECO:0000313" key="9">
    <source>
        <dbReference type="EMBL" id="KAK4496705.1"/>
    </source>
</evidence>
<proteinExistence type="predicted"/>
<comment type="subcellular location">
    <subcellularLocation>
        <location evidence="1">Membrane</location>
        <topology evidence="1">Multi-pass membrane protein</topology>
    </subcellularLocation>
</comment>
<dbReference type="Gene3D" id="1.20.1510.10">
    <property type="entry name" value="Cation efflux protein transmembrane domain"/>
    <property type="match status" value="1"/>
</dbReference>
<evidence type="ECO:0000256" key="6">
    <source>
        <dbReference type="SAM" id="MobiDB-lite"/>
    </source>
</evidence>
<keyword evidence="4 7" id="KW-1133">Transmembrane helix</keyword>
<sequence>METIPNFAIETHPSSPTCSATQRTALHESDATTKTSKEPSKATSPTSDVERITRIALLANLALAVSNAVGGYMLGSQALIADAVHALTDLAADFVALVAARCSMIHGLEKSEAIGGLAVSGIVVSGGFALVMHAMLVLCEHFDLDVLAGCLSYLTIFSHDNHSKLDTGSSFEAIILPLVSILVKEWLYQATMKAAKRSENIMLESHALHQRLDVITAVVALVANAASQLDARLAWLDGFGGLVIGVMIFKAGCSNAIAALQQLSQASRSSRSSNFKKH</sequence>
<dbReference type="Proteomes" id="UP001305779">
    <property type="component" value="Unassembled WGS sequence"/>
</dbReference>
<feature type="compositionally biased region" description="Polar residues" evidence="6">
    <location>
        <begin position="12"/>
        <end position="24"/>
    </location>
</feature>